<dbReference type="AlphaFoldDB" id="A0A0D0B9E5"/>
<evidence type="ECO:0000256" key="1">
    <source>
        <dbReference type="SAM" id="MobiDB-lite"/>
    </source>
</evidence>
<feature type="region of interest" description="Disordered" evidence="1">
    <location>
        <begin position="71"/>
        <end position="103"/>
    </location>
</feature>
<proteinExistence type="predicted"/>
<evidence type="ECO:0000313" key="3">
    <source>
        <dbReference type="Proteomes" id="UP000054485"/>
    </source>
</evidence>
<protein>
    <submittedName>
        <fullName evidence="2">Uncharacterized protein</fullName>
    </submittedName>
</protein>
<reference evidence="2 3" key="1">
    <citation type="submission" date="2014-04" db="EMBL/GenBank/DDBJ databases">
        <authorList>
            <consortium name="DOE Joint Genome Institute"/>
            <person name="Kuo A."/>
            <person name="Ruytinx J."/>
            <person name="Rineau F."/>
            <person name="Colpaert J."/>
            <person name="Kohler A."/>
            <person name="Nagy L.G."/>
            <person name="Floudas D."/>
            <person name="Copeland A."/>
            <person name="Barry K.W."/>
            <person name="Cichocki N."/>
            <person name="Veneault-Fourrey C."/>
            <person name="LaButti K."/>
            <person name="Lindquist E.A."/>
            <person name="Lipzen A."/>
            <person name="Lundell T."/>
            <person name="Morin E."/>
            <person name="Murat C."/>
            <person name="Sun H."/>
            <person name="Tunlid A."/>
            <person name="Henrissat B."/>
            <person name="Grigoriev I.V."/>
            <person name="Hibbett D.S."/>
            <person name="Martin F."/>
            <person name="Nordberg H.P."/>
            <person name="Cantor M.N."/>
            <person name="Hua S.X."/>
        </authorList>
    </citation>
    <scope>NUCLEOTIDE SEQUENCE [LARGE SCALE GENOMIC DNA]</scope>
    <source>
        <strain evidence="2 3">UH-Slu-Lm8-n1</strain>
    </source>
</reference>
<organism evidence="2 3">
    <name type="scientific">Suillus luteus UH-Slu-Lm8-n1</name>
    <dbReference type="NCBI Taxonomy" id="930992"/>
    <lineage>
        <taxon>Eukaryota</taxon>
        <taxon>Fungi</taxon>
        <taxon>Dikarya</taxon>
        <taxon>Basidiomycota</taxon>
        <taxon>Agaricomycotina</taxon>
        <taxon>Agaricomycetes</taxon>
        <taxon>Agaricomycetidae</taxon>
        <taxon>Boletales</taxon>
        <taxon>Suillineae</taxon>
        <taxon>Suillaceae</taxon>
        <taxon>Suillus</taxon>
    </lineage>
</organism>
<reference evidence="3" key="2">
    <citation type="submission" date="2015-01" db="EMBL/GenBank/DDBJ databases">
        <title>Evolutionary Origins and Diversification of the Mycorrhizal Mutualists.</title>
        <authorList>
            <consortium name="DOE Joint Genome Institute"/>
            <consortium name="Mycorrhizal Genomics Consortium"/>
            <person name="Kohler A."/>
            <person name="Kuo A."/>
            <person name="Nagy L.G."/>
            <person name="Floudas D."/>
            <person name="Copeland A."/>
            <person name="Barry K.W."/>
            <person name="Cichocki N."/>
            <person name="Veneault-Fourrey C."/>
            <person name="LaButti K."/>
            <person name="Lindquist E.A."/>
            <person name="Lipzen A."/>
            <person name="Lundell T."/>
            <person name="Morin E."/>
            <person name="Murat C."/>
            <person name="Riley R."/>
            <person name="Ohm R."/>
            <person name="Sun H."/>
            <person name="Tunlid A."/>
            <person name="Henrissat B."/>
            <person name="Grigoriev I.V."/>
            <person name="Hibbett D.S."/>
            <person name="Martin F."/>
        </authorList>
    </citation>
    <scope>NUCLEOTIDE SEQUENCE [LARGE SCALE GENOMIC DNA]</scope>
    <source>
        <strain evidence="3">UH-Slu-Lm8-n1</strain>
    </source>
</reference>
<accession>A0A0D0B9E5</accession>
<keyword evidence="3" id="KW-1185">Reference proteome</keyword>
<dbReference type="InParanoid" id="A0A0D0B9E5"/>
<feature type="compositionally biased region" description="Polar residues" evidence="1">
    <location>
        <begin position="76"/>
        <end position="94"/>
    </location>
</feature>
<dbReference type="EMBL" id="KN835306">
    <property type="protein sequence ID" value="KIK40323.1"/>
    <property type="molecule type" value="Genomic_DNA"/>
</dbReference>
<dbReference type="HOGENOM" id="CLU_785671_0_0_1"/>
<dbReference type="OrthoDB" id="3059771at2759"/>
<gene>
    <name evidence="2" type="ORF">CY34DRAFT_13784</name>
</gene>
<name>A0A0D0B9E5_9AGAM</name>
<dbReference type="Proteomes" id="UP000054485">
    <property type="component" value="Unassembled WGS sequence"/>
</dbReference>
<sequence length="328" mass="36527">MKRALKRLGKEDLVGHTSSDLASLLALGESLEGGPPTRNKKLSSSSIDDTLYAFRTARRILDRHDSETAYHVSRKTIPSQNDAANDSTASPTKTPSRKSSLRKLQRSLDDAADSALFETLLFALSIRDSDNFGKLLERNLQNTVDETNKKYPLPLEDLSMKIGCNERHVTTWDEPDHAFYLFPAQLLIACTSTHDFDPLLVPAVTLVHLICSTVAMNGPYKSHNQISFKTFYDGATICYVNDTPTPDLARGIHIGEVPWCSTKDGDGNIVGWCMRFWIPIPYALFQRAETRTFKIDAKVHVDGDEGKEGYLSASNDFTLSRLLRGLAM</sequence>
<evidence type="ECO:0000313" key="2">
    <source>
        <dbReference type="EMBL" id="KIK40323.1"/>
    </source>
</evidence>